<sequence>MKKSRLLLATVPLLAALTACGGGAQDDGRTSVIASSYPFAFVAERVGGSAVNVSNLTAPGTEPHDLELKPKQVASVQDADLVIYQKDFQAAVDQAVEQAGRSDDDTIDVASLVKLLPNPSEEGEHHADDGHDHGDADPHTWLDPRTMIALTEAVQAELSSIDPEHAADYRANADQLVDELTALDEDFSAGLRGCRTRTIVTSHAAFQYLAARYGLEQVAIAGLDPTNEPSPSQLGDISRLVRAEKITTIFTEELVSPAIANTIAKETGATTATLDPIEGLSDQTKDETYLTLMRRNLDTLKKANSCQ</sequence>
<reference evidence="7 8" key="1">
    <citation type="submission" date="2022-08" db="EMBL/GenBank/DDBJ databases">
        <title>novel species in genus Aeromicrobium.</title>
        <authorList>
            <person name="Ye L."/>
        </authorList>
    </citation>
    <scope>NUCLEOTIDE SEQUENCE [LARGE SCALE GENOMIC DNA]</scope>
    <source>
        <strain evidence="8">zg-Y1379</strain>
    </source>
</reference>
<dbReference type="PANTHER" id="PTHR42953:SF3">
    <property type="entry name" value="HIGH-AFFINITY ZINC UPTAKE SYSTEM PROTEIN ZNUA"/>
    <property type="match status" value="1"/>
</dbReference>
<dbReference type="EMBL" id="CP102173">
    <property type="protein sequence ID" value="UUP12551.1"/>
    <property type="molecule type" value="Genomic_DNA"/>
</dbReference>
<keyword evidence="8" id="KW-1185">Reference proteome</keyword>
<feature type="compositionally biased region" description="Basic and acidic residues" evidence="5">
    <location>
        <begin position="122"/>
        <end position="140"/>
    </location>
</feature>
<comment type="similarity">
    <text evidence="1 4">Belongs to the bacterial solute-binding protein 9 family.</text>
</comment>
<dbReference type="PRINTS" id="PR00691">
    <property type="entry name" value="ADHESINB"/>
</dbReference>
<evidence type="ECO:0000256" key="1">
    <source>
        <dbReference type="ARBA" id="ARBA00011028"/>
    </source>
</evidence>
<feature type="signal peptide" evidence="6">
    <location>
        <begin position="1"/>
        <end position="24"/>
    </location>
</feature>
<proteinExistence type="inferred from homology"/>
<evidence type="ECO:0000256" key="4">
    <source>
        <dbReference type="RuleBase" id="RU003512"/>
    </source>
</evidence>
<dbReference type="InterPro" id="IPR050492">
    <property type="entry name" value="Bact_metal-bind_prot9"/>
</dbReference>
<dbReference type="InterPro" id="IPR006128">
    <property type="entry name" value="Lipoprotein_PsaA-like"/>
</dbReference>
<evidence type="ECO:0000313" key="7">
    <source>
        <dbReference type="EMBL" id="UUP12551.1"/>
    </source>
</evidence>
<name>A0ABY5M9U1_9ACTN</name>
<keyword evidence="2 4" id="KW-0813">Transport</keyword>
<accession>A0ABY5M9U1</accession>
<dbReference type="RefSeq" id="WP_232400074.1">
    <property type="nucleotide sequence ID" value="NZ_CP102173.1"/>
</dbReference>
<keyword evidence="3 6" id="KW-0732">Signal</keyword>
<dbReference type="InterPro" id="IPR006127">
    <property type="entry name" value="ZnuA-like"/>
</dbReference>
<evidence type="ECO:0000256" key="3">
    <source>
        <dbReference type="ARBA" id="ARBA00022729"/>
    </source>
</evidence>
<dbReference type="SUPFAM" id="SSF53807">
    <property type="entry name" value="Helical backbone' metal receptor"/>
    <property type="match status" value="1"/>
</dbReference>
<dbReference type="PRINTS" id="PR00690">
    <property type="entry name" value="ADHESNFAMILY"/>
</dbReference>
<feature type="chain" id="PRO_5047508857" evidence="6">
    <location>
        <begin position="25"/>
        <end position="307"/>
    </location>
</feature>
<dbReference type="InterPro" id="IPR006129">
    <property type="entry name" value="AdhesinB"/>
</dbReference>
<dbReference type="Gene3D" id="3.40.50.1980">
    <property type="entry name" value="Nitrogenase molybdenum iron protein domain"/>
    <property type="match status" value="2"/>
</dbReference>
<evidence type="ECO:0000313" key="8">
    <source>
        <dbReference type="Proteomes" id="UP001316184"/>
    </source>
</evidence>
<evidence type="ECO:0000256" key="5">
    <source>
        <dbReference type="SAM" id="MobiDB-lite"/>
    </source>
</evidence>
<dbReference type="PROSITE" id="PS51257">
    <property type="entry name" value="PROKAR_LIPOPROTEIN"/>
    <property type="match status" value="1"/>
</dbReference>
<evidence type="ECO:0000256" key="6">
    <source>
        <dbReference type="SAM" id="SignalP"/>
    </source>
</evidence>
<protein>
    <submittedName>
        <fullName evidence="7">Metal ABC transporter substrate-binding protein</fullName>
    </submittedName>
</protein>
<dbReference type="Proteomes" id="UP001316184">
    <property type="component" value="Chromosome"/>
</dbReference>
<evidence type="ECO:0000256" key="2">
    <source>
        <dbReference type="ARBA" id="ARBA00022448"/>
    </source>
</evidence>
<feature type="region of interest" description="Disordered" evidence="5">
    <location>
        <begin position="119"/>
        <end position="140"/>
    </location>
</feature>
<gene>
    <name evidence="7" type="ORF">NQV15_11875</name>
</gene>
<dbReference type="Pfam" id="PF01297">
    <property type="entry name" value="ZnuA"/>
    <property type="match status" value="1"/>
</dbReference>
<dbReference type="PANTHER" id="PTHR42953">
    <property type="entry name" value="HIGH-AFFINITY ZINC UPTAKE SYSTEM PROTEIN ZNUA-RELATED"/>
    <property type="match status" value="1"/>
</dbReference>
<organism evidence="7 8">
    <name type="scientific">Aeromicrobium wangtongii</name>
    <dbReference type="NCBI Taxonomy" id="2969247"/>
    <lineage>
        <taxon>Bacteria</taxon>
        <taxon>Bacillati</taxon>
        <taxon>Actinomycetota</taxon>
        <taxon>Actinomycetes</taxon>
        <taxon>Propionibacteriales</taxon>
        <taxon>Nocardioidaceae</taxon>
        <taxon>Aeromicrobium</taxon>
    </lineage>
</organism>